<feature type="transmembrane region" description="Helical" evidence="2">
    <location>
        <begin position="56"/>
        <end position="72"/>
    </location>
</feature>
<feature type="compositionally biased region" description="Low complexity" evidence="1">
    <location>
        <begin position="108"/>
        <end position="117"/>
    </location>
</feature>
<accession>A0A8J7CQ60</accession>
<comment type="caution">
    <text evidence="3">The sequence shown here is derived from an EMBL/GenBank/DDBJ whole genome shotgun (WGS) entry which is preliminary data.</text>
</comment>
<keyword evidence="2" id="KW-0812">Transmembrane</keyword>
<name>A0A8J7CQ60_9PROT</name>
<evidence type="ECO:0000313" key="4">
    <source>
        <dbReference type="Proteomes" id="UP000631034"/>
    </source>
</evidence>
<keyword evidence="4" id="KW-1185">Reference proteome</keyword>
<gene>
    <name evidence="3" type="ORF">IHV25_09505</name>
</gene>
<feature type="compositionally biased region" description="Pro residues" evidence="1">
    <location>
        <begin position="118"/>
        <end position="128"/>
    </location>
</feature>
<feature type="region of interest" description="Disordered" evidence="1">
    <location>
        <begin position="108"/>
        <end position="129"/>
    </location>
</feature>
<organism evidence="3 4">
    <name type="scientific">Phaeovibrio sulfidiphilus</name>
    <dbReference type="NCBI Taxonomy" id="1220600"/>
    <lineage>
        <taxon>Bacteria</taxon>
        <taxon>Pseudomonadati</taxon>
        <taxon>Pseudomonadota</taxon>
        <taxon>Alphaproteobacteria</taxon>
        <taxon>Rhodospirillales</taxon>
        <taxon>Rhodospirillaceae</taxon>
        <taxon>Phaeovibrio</taxon>
    </lineage>
</organism>
<sequence>MAAATGMMSLVLLGFVANVIAQTLIVALLYFVPFGIAAAVTGSAATPPGFGEHEGIALAACLIGGLGAFLLYRPEPGLGDSYASLLRQAEEQGRASMAPAEAVPAAATALPPASAPATPAPPPAPTVPERPDSYEQLMEDLLDVAESEIVMPAKLYEMGRRFAVLSPMERTVEVLREQLSFSENMNLRRIVQIALRFFDRPDFDPASVHDLVLAGLEDGEDWVRFDALRAGDVLGYRDDAFLAHVTAIADGMEAPPLDEQIPASDAALQARVRAARLLEKLAAA</sequence>
<keyword evidence="2" id="KW-0472">Membrane</keyword>
<proteinExistence type="predicted"/>
<evidence type="ECO:0000256" key="1">
    <source>
        <dbReference type="SAM" id="MobiDB-lite"/>
    </source>
</evidence>
<dbReference type="Proteomes" id="UP000631034">
    <property type="component" value="Unassembled WGS sequence"/>
</dbReference>
<dbReference type="RefSeq" id="WP_192534888.1">
    <property type="nucleotide sequence ID" value="NZ_JACZHT010000008.1"/>
</dbReference>
<evidence type="ECO:0000313" key="3">
    <source>
        <dbReference type="EMBL" id="MBE1237877.1"/>
    </source>
</evidence>
<reference evidence="3" key="1">
    <citation type="submission" date="2020-10" db="EMBL/GenBank/DDBJ databases">
        <title>Genome sequence of the unusual species of purple photosynthetic bacteria, Phaeovibrio sulfidiphilus DSM 23193, type strain.</title>
        <authorList>
            <person name="Kyndt J.A."/>
            <person name="Meyer T.E."/>
        </authorList>
    </citation>
    <scope>NUCLEOTIDE SEQUENCE</scope>
    <source>
        <strain evidence="3">DSM 23193</strain>
    </source>
</reference>
<evidence type="ECO:0000256" key="2">
    <source>
        <dbReference type="SAM" id="Phobius"/>
    </source>
</evidence>
<feature type="transmembrane region" description="Helical" evidence="2">
    <location>
        <begin position="12"/>
        <end position="36"/>
    </location>
</feature>
<dbReference type="AlphaFoldDB" id="A0A8J7CQ60"/>
<protein>
    <submittedName>
        <fullName evidence="3">Uncharacterized protein</fullName>
    </submittedName>
</protein>
<keyword evidence="2" id="KW-1133">Transmembrane helix</keyword>
<dbReference type="EMBL" id="JACZHT010000008">
    <property type="protein sequence ID" value="MBE1237877.1"/>
    <property type="molecule type" value="Genomic_DNA"/>
</dbReference>